<dbReference type="Gene3D" id="1.10.60.20">
    <property type="entry name" value="Ribosomal protein S17e-like"/>
    <property type="match status" value="1"/>
</dbReference>
<evidence type="ECO:0000313" key="6">
    <source>
        <dbReference type="EMBL" id="DAZ93182.1"/>
    </source>
</evidence>
<dbReference type="PANTHER" id="PTHR10732:SF0">
    <property type="entry name" value="40S RIBOSOMAL PROTEIN S17"/>
    <property type="match status" value="1"/>
</dbReference>
<evidence type="ECO:0000256" key="4">
    <source>
        <dbReference type="SAM" id="MobiDB-lite"/>
    </source>
</evidence>
<gene>
    <name evidence="6" type="ORF">N0F65_003065</name>
</gene>
<dbReference type="AlphaFoldDB" id="A0AAV2YEC2"/>
<dbReference type="GO" id="GO:0003735">
    <property type="term" value="F:structural constituent of ribosome"/>
    <property type="evidence" value="ECO:0007669"/>
    <property type="project" value="InterPro"/>
</dbReference>
<dbReference type="GO" id="GO:0005829">
    <property type="term" value="C:cytosol"/>
    <property type="evidence" value="ECO:0007669"/>
    <property type="project" value="UniProtKB-ARBA"/>
</dbReference>
<dbReference type="EMBL" id="DAKRPA010000338">
    <property type="protein sequence ID" value="DAZ93182.1"/>
    <property type="molecule type" value="Genomic_DNA"/>
</dbReference>
<comment type="caution">
    <text evidence="6">The sequence shown here is derived from an EMBL/GenBank/DDBJ whole genome shotgun (WGS) entry which is preliminary data.</text>
</comment>
<feature type="domain" description="Single-stranded DNA binding protein Ssb-like OB fold" evidence="5">
    <location>
        <begin position="38"/>
        <end position="125"/>
    </location>
</feature>
<dbReference type="PANTHER" id="PTHR10732">
    <property type="entry name" value="40S RIBOSOMAL PROTEIN S17"/>
    <property type="match status" value="1"/>
</dbReference>
<sequence length="296" mass="32986">MGQESCSPRRLTHEMTATDGDSSAPKLRKATYVQVKDLTPQSHGHNLVVKVLSIAPTVEKKRYDGTTSRIAEAVLGDESGCVTFTARNEQIDALKAGAVLVIRNSNADIFNGYMRLNVTQWGKISSHPDGIASTPPAPKTINESNNISAVEYELVSVEDAGDEVNMGVRTKTVKRSAIQIIEKYYSRLTLDFDSNKRVCDEVAIIPSKRMRNKIAGYITHLMKRIQHGQVRGISLKLQEEERERRMDFVPEVSAINTESIEIDADTKDLLAHLDLKLSGVHVPAQGKREHHHHQRN</sequence>
<dbReference type="SUPFAM" id="SSF50249">
    <property type="entry name" value="Nucleic acid-binding proteins"/>
    <property type="match status" value="1"/>
</dbReference>
<dbReference type="InterPro" id="IPR001210">
    <property type="entry name" value="Ribosomal_eS17"/>
</dbReference>
<evidence type="ECO:0000256" key="3">
    <source>
        <dbReference type="ARBA" id="ARBA00023274"/>
    </source>
</evidence>
<comment type="similarity">
    <text evidence="1">Belongs to the eukaryotic ribosomal protein eS17 family.</text>
</comment>
<reference evidence="6" key="1">
    <citation type="submission" date="2022-11" db="EMBL/GenBank/DDBJ databases">
        <authorList>
            <person name="Morgan W.R."/>
            <person name="Tartar A."/>
        </authorList>
    </citation>
    <scope>NUCLEOTIDE SEQUENCE</scope>
    <source>
        <strain evidence="6">ARSEF 373</strain>
    </source>
</reference>
<dbReference type="SUPFAM" id="SSF116820">
    <property type="entry name" value="Rps17e-like"/>
    <property type="match status" value="1"/>
</dbReference>
<evidence type="ECO:0000259" key="5">
    <source>
        <dbReference type="Pfam" id="PF21473"/>
    </source>
</evidence>
<proteinExistence type="inferred from homology"/>
<keyword evidence="3" id="KW-0687">Ribonucleoprotein</keyword>
<dbReference type="Pfam" id="PF21473">
    <property type="entry name" value="OB_Ssb-like"/>
    <property type="match status" value="1"/>
</dbReference>
<organism evidence="6 7">
    <name type="scientific">Lagenidium giganteum</name>
    <dbReference type="NCBI Taxonomy" id="4803"/>
    <lineage>
        <taxon>Eukaryota</taxon>
        <taxon>Sar</taxon>
        <taxon>Stramenopiles</taxon>
        <taxon>Oomycota</taxon>
        <taxon>Peronosporomycetes</taxon>
        <taxon>Pythiales</taxon>
        <taxon>Pythiaceae</taxon>
    </lineage>
</organism>
<evidence type="ECO:0000313" key="7">
    <source>
        <dbReference type="Proteomes" id="UP001146120"/>
    </source>
</evidence>
<feature type="region of interest" description="Disordered" evidence="4">
    <location>
        <begin position="1"/>
        <end position="24"/>
    </location>
</feature>
<keyword evidence="7" id="KW-1185">Reference proteome</keyword>
<dbReference type="PROSITE" id="PS00712">
    <property type="entry name" value="RIBOSOMAL_S17E"/>
    <property type="match status" value="1"/>
</dbReference>
<dbReference type="Proteomes" id="UP001146120">
    <property type="component" value="Unassembled WGS sequence"/>
</dbReference>
<dbReference type="InterPro" id="IPR012340">
    <property type="entry name" value="NA-bd_OB-fold"/>
</dbReference>
<dbReference type="GO" id="GO:0006412">
    <property type="term" value="P:translation"/>
    <property type="evidence" value="ECO:0007669"/>
    <property type="project" value="InterPro"/>
</dbReference>
<evidence type="ECO:0000256" key="1">
    <source>
        <dbReference type="ARBA" id="ARBA00010444"/>
    </source>
</evidence>
<dbReference type="Pfam" id="PF00833">
    <property type="entry name" value="Ribosomal_S17e"/>
    <property type="match status" value="1"/>
</dbReference>
<accession>A0AAV2YEC2</accession>
<dbReference type="FunFam" id="1.10.60.20:FF:000001">
    <property type="entry name" value="40S ribosomal protein S17"/>
    <property type="match status" value="1"/>
</dbReference>
<dbReference type="CDD" id="cd04491">
    <property type="entry name" value="SoSSB_OBF"/>
    <property type="match status" value="1"/>
</dbReference>
<dbReference type="InterPro" id="IPR018273">
    <property type="entry name" value="Ribosomal_eS17_CS"/>
</dbReference>
<protein>
    <recommendedName>
        <fullName evidence="5">Single-stranded DNA binding protein Ssb-like OB fold domain-containing protein</fullName>
    </recommendedName>
</protein>
<dbReference type="HAMAP" id="MF_00511">
    <property type="entry name" value="Ribosomal_eS17"/>
    <property type="match status" value="1"/>
</dbReference>
<name>A0AAV2YEC2_9STRA</name>
<reference evidence="6" key="2">
    <citation type="journal article" date="2023" name="Microbiol Resour">
        <title>Decontamination and Annotation of the Draft Genome Sequence of the Oomycete Lagenidium giganteum ARSEF 373.</title>
        <authorList>
            <person name="Morgan W.R."/>
            <person name="Tartar A."/>
        </authorList>
    </citation>
    <scope>NUCLEOTIDE SEQUENCE</scope>
    <source>
        <strain evidence="6">ARSEF 373</strain>
    </source>
</reference>
<dbReference type="Gene3D" id="2.40.50.140">
    <property type="entry name" value="Nucleic acid-binding proteins"/>
    <property type="match status" value="1"/>
</dbReference>
<dbReference type="GO" id="GO:0005840">
    <property type="term" value="C:ribosome"/>
    <property type="evidence" value="ECO:0007669"/>
    <property type="project" value="UniProtKB-KW"/>
</dbReference>
<dbReference type="GO" id="GO:1990904">
    <property type="term" value="C:ribonucleoprotein complex"/>
    <property type="evidence" value="ECO:0007669"/>
    <property type="project" value="UniProtKB-KW"/>
</dbReference>
<evidence type="ECO:0000256" key="2">
    <source>
        <dbReference type="ARBA" id="ARBA00022980"/>
    </source>
</evidence>
<dbReference type="InterPro" id="IPR048970">
    <property type="entry name" value="OB_Ssb-like"/>
</dbReference>
<dbReference type="InterPro" id="IPR036401">
    <property type="entry name" value="Ribosomal_eS17_sf"/>
</dbReference>
<keyword evidence="2" id="KW-0689">Ribosomal protein</keyword>